<proteinExistence type="predicted"/>
<accession>A0A5A7V6W5</accession>
<reference evidence="1 2" key="1">
    <citation type="submission" date="2019-08" db="EMBL/GenBank/DDBJ databases">
        <title>Draft genome sequences of two oriental melons (Cucumis melo L. var makuwa).</title>
        <authorList>
            <person name="Kwon S.-Y."/>
        </authorList>
    </citation>
    <scope>NUCLEOTIDE SEQUENCE [LARGE SCALE GENOMIC DNA]</scope>
    <source>
        <strain evidence="2">cv. SW 3</strain>
        <tissue evidence="1">Leaf</tissue>
    </source>
</reference>
<dbReference type="OrthoDB" id="1921870at2759"/>
<protein>
    <submittedName>
        <fullName evidence="1">CACTA en-spm transposon protein</fullName>
    </submittedName>
</protein>
<evidence type="ECO:0000313" key="1">
    <source>
        <dbReference type="EMBL" id="KAA0063318.1"/>
    </source>
</evidence>
<organism evidence="1 2">
    <name type="scientific">Cucumis melo var. makuwa</name>
    <name type="common">Oriental melon</name>
    <dbReference type="NCBI Taxonomy" id="1194695"/>
    <lineage>
        <taxon>Eukaryota</taxon>
        <taxon>Viridiplantae</taxon>
        <taxon>Streptophyta</taxon>
        <taxon>Embryophyta</taxon>
        <taxon>Tracheophyta</taxon>
        <taxon>Spermatophyta</taxon>
        <taxon>Magnoliopsida</taxon>
        <taxon>eudicotyledons</taxon>
        <taxon>Gunneridae</taxon>
        <taxon>Pentapetalae</taxon>
        <taxon>rosids</taxon>
        <taxon>fabids</taxon>
        <taxon>Cucurbitales</taxon>
        <taxon>Cucurbitaceae</taxon>
        <taxon>Benincaseae</taxon>
        <taxon>Cucumis</taxon>
    </lineage>
</organism>
<comment type="caution">
    <text evidence="1">The sequence shown here is derived from an EMBL/GenBank/DDBJ whole genome shotgun (WGS) entry which is preliminary data.</text>
</comment>
<evidence type="ECO:0000313" key="2">
    <source>
        <dbReference type="Proteomes" id="UP000321393"/>
    </source>
</evidence>
<sequence length="197" mass="22348">MGGSSSVNDNSELECYVATKGQISMMITRGTEKPIFPHVVRFSQAIGCVWKRHFLTAALSGRTFVEHQMLSTFKEFRADCHRHFKNYSDLEEARTNPPYLLLKLAEQKEETVDRVELFRQTHIRDGTFVSQAAEDVHNQILKLESQPTSEGTQPLFGKEIFETVLGRRPSYLKGFGWGPKPKARRMGSASSTTTSYL</sequence>
<name>A0A5A7V6W5_CUCMM</name>
<dbReference type="AlphaFoldDB" id="A0A5A7V6W5"/>
<dbReference type="Proteomes" id="UP000321393">
    <property type="component" value="Unassembled WGS sequence"/>
</dbReference>
<gene>
    <name evidence="1" type="ORF">E6C27_scaffold205G001430</name>
</gene>
<dbReference type="EMBL" id="SSTE01002875">
    <property type="protein sequence ID" value="KAA0063318.1"/>
    <property type="molecule type" value="Genomic_DNA"/>
</dbReference>